<feature type="binding site" evidence="8">
    <location>
        <position position="240"/>
    </location>
    <ligand>
        <name>Mn(2+)</name>
        <dbReference type="ChEBI" id="CHEBI:29035"/>
    </ligand>
</feature>
<keyword evidence="3 8" id="KW-0255">Endonuclease</keyword>
<keyword evidence="5 8" id="KW-0460">Magnesium</keyword>
<dbReference type="Gene3D" id="1.20.120.920">
    <property type="entry name" value="CRISPR-associated endonuclease Cas1, C-terminal domain"/>
    <property type="match status" value="1"/>
</dbReference>
<keyword evidence="8" id="KW-0464">Manganese</keyword>
<evidence type="ECO:0000256" key="7">
    <source>
        <dbReference type="ARBA" id="ARBA00023125"/>
    </source>
</evidence>
<keyword evidence="10" id="KW-1185">Reference proteome</keyword>
<dbReference type="GO" id="GO:0004520">
    <property type="term" value="F:DNA endonuclease activity"/>
    <property type="evidence" value="ECO:0007669"/>
    <property type="project" value="InterPro"/>
</dbReference>
<dbReference type="PANTHER" id="PTHR34353:SF3">
    <property type="entry name" value="CRISPR-ASSOCIATED ENDONUCLEASE CAS1"/>
    <property type="match status" value="1"/>
</dbReference>
<evidence type="ECO:0000256" key="5">
    <source>
        <dbReference type="ARBA" id="ARBA00022842"/>
    </source>
</evidence>
<evidence type="ECO:0000256" key="6">
    <source>
        <dbReference type="ARBA" id="ARBA00023118"/>
    </source>
</evidence>
<organism evidence="9 10">
    <name type="scientific">Thiothrix caldifontis</name>
    <dbReference type="NCBI Taxonomy" id="525918"/>
    <lineage>
        <taxon>Bacteria</taxon>
        <taxon>Pseudomonadati</taxon>
        <taxon>Pseudomonadota</taxon>
        <taxon>Gammaproteobacteria</taxon>
        <taxon>Thiotrichales</taxon>
        <taxon>Thiotrichaceae</taxon>
        <taxon>Thiothrix</taxon>
    </lineage>
</organism>
<keyword evidence="1 8" id="KW-0540">Nuclease</keyword>
<protein>
    <recommendedName>
        <fullName evidence="8">CRISPR-associated endonuclease Cas1</fullName>
        <ecNumber evidence="8">3.1.-.-</ecNumber>
    </recommendedName>
</protein>
<evidence type="ECO:0000256" key="3">
    <source>
        <dbReference type="ARBA" id="ARBA00022759"/>
    </source>
</evidence>
<keyword evidence="4 8" id="KW-0378">Hydrolase</keyword>
<feature type="binding site" evidence="8">
    <location>
        <position position="226"/>
    </location>
    <ligand>
        <name>Mn(2+)</name>
        <dbReference type="ChEBI" id="CHEBI:29035"/>
    </ligand>
</feature>
<feature type="binding site" evidence="8">
    <location>
        <position position="162"/>
    </location>
    <ligand>
        <name>Mn(2+)</name>
        <dbReference type="ChEBI" id="CHEBI:29035"/>
    </ligand>
</feature>
<dbReference type="OrthoDB" id="1662073at2"/>
<evidence type="ECO:0000313" key="10">
    <source>
        <dbReference type="Proteomes" id="UP000199397"/>
    </source>
</evidence>
<sequence>MAILPSHRQGIYLLEQCRIMVKDEKLTYVRQEGAYQKFWSIPYGNTSVLLLGTGTSITQPAARLLAEEGVMLAFVGGGGSPLFLASQSEYRPTEYLQAWVKFWWDEQKRLQVAKYFQQQRCEFVRKAWKKVENLPVDPAPLIETYLQQIVIARDNQQLMGYEANFSKSLYALLARHFKVKFERKPGAGDTRDAHNSYLDHGNYLAYGLAATVLWVLGIPHAMPVSHGMTRRGALVFDVADMIKDAVILPVAFTAASQKKSDQEMRNQCIAFLDQMDSLPFMFNQVKAALQQVNAEAA</sequence>
<dbReference type="NCBIfam" id="TIGR03637">
    <property type="entry name" value="cas1_YPEST"/>
    <property type="match status" value="1"/>
</dbReference>
<dbReference type="InterPro" id="IPR019857">
    <property type="entry name" value="CRISPR-assoc_Cas1_YPEST-subtyp"/>
</dbReference>
<dbReference type="InterPro" id="IPR002729">
    <property type="entry name" value="CRISPR-assoc_Cas1"/>
</dbReference>
<gene>
    <name evidence="8" type="primary">cas1</name>
    <name evidence="9" type="ORF">SAMN05660964_03021</name>
</gene>
<dbReference type="Gene3D" id="3.100.10.20">
    <property type="entry name" value="CRISPR-associated endonuclease Cas1, N-terminal domain"/>
    <property type="match status" value="1"/>
</dbReference>
<comment type="similarity">
    <text evidence="8">Belongs to the CRISPR-associated endonuclease Cas1 family.</text>
</comment>
<name>A0A1H4FL90_9GAMM</name>
<dbReference type="STRING" id="525918.SAMN05660964_03021"/>
<dbReference type="EC" id="3.1.-.-" evidence="8"/>
<dbReference type="HAMAP" id="MF_01470">
    <property type="entry name" value="Cas1"/>
    <property type="match status" value="1"/>
</dbReference>
<dbReference type="GO" id="GO:0046872">
    <property type="term" value="F:metal ion binding"/>
    <property type="evidence" value="ECO:0007669"/>
    <property type="project" value="UniProtKB-UniRule"/>
</dbReference>
<evidence type="ECO:0000256" key="1">
    <source>
        <dbReference type="ARBA" id="ARBA00022722"/>
    </source>
</evidence>
<evidence type="ECO:0000256" key="4">
    <source>
        <dbReference type="ARBA" id="ARBA00022801"/>
    </source>
</evidence>
<dbReference type="InterPro" id="IPR042211">
    <property type="entry name" value="CRISPR-assoc_Cas1_N"/>
</dbReference>
<dbReference type="EMBL" id="FNQP01000022">
    <property type="protein sequence ID" value="SEA98066.1"/>
    <property type="molecule type" value="Genomic_DNA"/>
</dbReference>
<keyword evidence="2 8" id="KW-0479">Metal-binding</keyword>
<dbReference type="RefSeq" id="WP_093069963.1">
    <property type="nucleotide sequence ID" value="NZ_FNQP01000022.1"/>
</dbReference>
<evidence type="ECO:0000313" key="9">
    <source>
        <dbReference type="EMBL" id="SEA98066.1"/>
    </source>
</evidence>
<accession>A0A1H4FL90</accession>
<dbReference type="GO" id="GO:0003677">
    <property type="term" value="F:DNA binding"/>
    <property type="evidence" value="ECO:0007669"/>
    <property type="project" value="UniProtKB-KW"/>
</dbReference>
<proteinExistence type="inferred from homology"/>
<comment type="function">
    <text evidence="8">CRISPR (clustered regularly interspaced short palindromic repeat), is an adaptive immune system that provides protection against mobile genetic elements (viruses, transposable elements and conjugative plasmids). CRISPR clusters contain spacers, sequences complementary to antecedent mobile elements, and target invading nucleic acids. CRISPR clusters are transcribed and processed into CRISPR RNA (crRNA). Acts as a dsDNA endonuclease. Involved in the integration of spacer DNA into the CRISPR cassette.</text>
</comment>
<dbReference type="NCBIfam" id="TIGR00287">
    <property type="entry name" value="cas1"/>
    <property type="match status" value="1"/>
</dbReference>
<evidence type="ECO:0000256" key="8">
    <source>
        <dbReference type="HAMAP-Rule" id="MF_01470"/>
    </source>
</evidence>
<comment type="subunit">
    <text evidence="8">Homodimer, forms a heterotetramer with a Cas2 homodimer.</text>
</comment>
<dbReference type="GO" id="GO:0016787">
    <property type="term" value="F:hydrolase activity"/>
    <property type="evidence" value="ECO:0007669"/>
    <property type="project" value="UniProtKB-KW"/>
</dbReference>
<reference evidence="9 10" key="1">
    <citation type="submission" date="2016-10" db="EMBL/GenBank/DDBJ databases">
        <authorList>
            <person name="de Groot N.N."/>
        </authorList>
    </citation>
    <scope>NUCLEOTIDE SEQUENCE [LARGE SCALE GENOMIC DNA]</scope>
    <source>
        <strain evidence="9 10">DSM 21228</strain>
    </source>
</reference>
<dbReference type="Pfam" id="PF01867">
    <property type="entry name" value="Cas_Cas1"/>
    <property type="match status" value="1"/>
</dbReference>
<dbReference type="InterPro" id="IPR050646">
    <property type="entry name" value="Cas1"/>
</dbReference>
<dbReference type="Proteomes" id="UP000199397">
    <property type="component" value="Unassembled WGS sequence"/>
</dbReference>
<dbReference type="InterPro" id="IPR042206">
    <property type="entry name" value="CRISPR-assoc_Cas1_C"/>
</dbReference>
<dbReference type="AlphaFoldDB" id="A0A1H4FL90"/>
<dbReference type="GO" id="GO:0043571">
    <property type="term" value="P:maintenance of CRISPR repeat elements"/>
    <property type="evidence" value="ECO:0007669"/>
    <property type="project" value="UniProtKB-UniRule"/>
</dbReference>
<keyword evidence="7 8" id="KW-0238">DNA-binding</keyword>
<comment type="cofactor">
    <cofactor evidence="8">
        <name>Mg(2+)</name>
        <dbReference type="ChEBI" id="CHEBI:18420"/>
    </cofactor>
    <cofactor evidence="8">
        <name>Mn(2+)</name>
        <dbReference type="ChEBI" id="CHEBI:29035"/>
    </cofactor>
</comment>
<evidence type="ECO:0000256" key="2">
    <source>
        <dbReference type="ARBA" id="ARBA00022723"/>
    </source>
</evidence>
<dbReference type="PANTHER" id="PTHR34353">
    <property type="entry name" value="CRISPR-ASSOCIATED ENDONUCLEASE CAS1 1"/>
    <property type="match status" value="1"/>
</dbReference>
<keyword evidence="6 8" id="KW-0051">Antiviral defense</keyword>
<dbReference type="GO" id="GO:0051607">
    <property type="term" value="P:defense response to virus"/>
    <property type="evidence" value="ECO:0007669"/>
    <property type="project" value="UniProtKB-UniRule"/>
</dbReference>